<protein>
    <submittedName>
        <fullName evidence="1">Uncharacterized protein</fullName>
    </submittedName>
</protein>
<proteinExistence type="predicted"/>
<accession>A0A8S5PMU9</accession>
<dbReference type="EMBL" id="BK015468">
    <property type="protein sequence ID" value="DAE08406.1"/>
    <property type="molecule type" value="Genomic_DNA"/>
</dbReference>
<reference evidence="1" key="1">
    <citation type="journal article" date="2021" name="Proc. Natl. Acad. Sci. U.S.A.">
        <title>A Catalog of Tens of Thousands of Viruses from Human Metagenomes Reveals Hidden Associations with Chronic Diseases.</title>
        <authorList>
            <person name="Tisza M.J."/>
            <person name="Buck C.B."/>
        </authorList>
    </citation>
    <scope>NUCLEOTIDE SEQUENCE</scope>
    <source>
        <strain evidence="1">CtOAf25</strain>
    </source>
</reference>
<evidence type="ECO:0000313" key="1">
    <source>
        <dbReference type="EMBL" id="DAE08406.1"/>
    </source>
</evidence>
<name>A0A8S5PMU9_9CAUD</name>
<organism evidence="1">
    <name type="scientific">Podoviridae sp. ctOAf25</name>
    <dbReference type="NCBI Taxonomy" id="2825245"/>
    <lineage>
        <taxon>Viruses</taxon>
        <taxon>Duplodnaviria</taxon>
        <taxon>Heunggongvirae</taxon>
        <taxon>Uroviricota</taxon>
        <taxon>Caudoviricetes</taxon>
    </lineage>
</organism>
<sequence>MDIFNQSLSESKDKVYNDYTIEDFETEFKDQFYDAAISSRKEKIEWQKDLITKFNNKASDLTSAMMQELSVKEAISKIFNSSKVLRDFRVYAASKTTSKKTQIYYIEKKIRKYPELDMERYNIGELKYNIPMLEEGFKSVLDIYLDEKHWLKNGPIEAITFNKYKDYENKEKLIKLFEKNSKYFHKTDNLKPSEIIKLSNSYDKEISKDLKQVKDYHDECIDHVGEVRNKVNSLFIKLLKENLDDKKLSKRLRQTHQRFINDSLHYTSIINTNIFAAMTFYIKYYKETSRVIHKIFMEIEAFNK</sequence>